<evidence type="ECO:0000313" key="1">
    <source>
        <dbReference type="EMBL" id="TFB76661.1"/>
    </source>
</evidence>
<reference evidence="1 2" key="1">
    <citation type="submission" date="2019-03" db="EMBL/GenBank/DDBJ databases">
        <title>Genomics of glacier-inhabiting Cryobacterium strains.</title>
        <authorList>
            <person name="Liu Q."/>
            <person name="Xin Y.-H."/>
        </authorList>
    </citation>
    <scope>NUCLEOTIDE SEQUENCE [LARGE SCALE GENOMIC DNA]</scope>
    <source>
        <strain evidence="1 2">Hh8</strain>
    </source>
</reference>
<dbReference type="EMBL" id="SOFD01000027">
    <property type="protein sequence ID" value="TFB76661.1"/>
    <property type="molecule type" value="Genomic_DNA"/>
</dbReference>
<evidence type="ECO:0000313" key="2">
    <source>
        <dbReference type="Proteomes" id="UP000298252"/>
    </source>
</evidence>
<accession>A0ABY2I3T8</accession>
<gene>
    <name evidence="1" type="ORF">E3O21_10935</name>
</gene>
<protein>
    <submittedName>
        <fullName evidence="1">Uncharacterized protein</fullName>
    </submittedName>
</protein>
<sequence length="126" mass="13552">MWEFTSAAEGPPRSCGASRADHPASVLLDLTSNWPVVNGAAAAAMMMNDKASTQAWARAICERHGDVLDGLYHQSTINNEPLVTLFSRTERVSAFPARVRFSARLSDATADEIVAQATKNLGYASL</sequence>
<name>A0ABY2I3T8_9MICO</name>
<dbReference type="Proteomes" id="UP000298252">
    <property type="component" value="Unassembled WGS sequence"/>
</dbReference>
<proteinExistence type="predicted"/>
<keyword evidence="2" id="KW-1185">Reference proteome</keyword>
<organism evidence="1 2">
    <name type="scientific">Cryobacterium flavum</name>
    <dbReference type="NCBI Taxonomy" id="1424659"/>
    <lineage>
        <taxon>Bacteria</taxon>
        <taxon>Bacillati</taxon>
        <taxon>Actinomycetota</taxon>
        <taxon>Actinomycetes</taxon>
        <taxon>Micrococcales</taxon>
        <taxon>Microbacteriaceae</taxon>
        <taxon>Cryobacterium</taxon>
    </lineage>
</organism>
<comment type="caution">
    <text evidence="1">The sequence shown here is derived from an EMBL/GenBank/DDBJ whole genome shotgun (WGS) entry which is preliminary data.</text>
</comment>
<dbReference type="RefSeq" id="WP_134505258.1">
    <property type="nucleotide sequence ID" value="NZ_FNIB01000014.1"/>
</dbReference>